<protein>
    <submittedName>
        <fullName evidence="3">Uncharacterized protein</fullName>
    </submittedName>
</protein>
<feature type="region of interest" description="Disordered" evidence="1">
    <location>
        <begin position="26"/>
        <end position="47"/>
    </location>
</feature>
<feature type="signal peptide" evidence="2">
    <location>
        <begin position="1"/>
        <end position="19"/>
    </location>
</feature>
<sequence>MISKKLLKFSLLFVCKAHATGFNQPYCNEHKRSSENRRPLTHKKPQV</sequence>
<evidence type="ECO:0000256" key="1">
    <source>
        <dbReference type="SAM" id="MobiDB-lite"/>
    </source>
</evidence>
<dbReference type="AlphaFoldDB" id="D2ZSP9"/>
<dbReference type="Proteomes" id="UP000003344">
    <property type="component" value="Unassembled WGS sequence"/>
</dbReference>
<evidence type="ECO:0000313" key="4">
    <source>
        <dbReference type="Proteomes" id="UP000003344"/>
    </source>
</evidence>
<evidence type="ECO:0000256" key="2">
    <source>
        <dbReference type="SAM" id="SignalP"/>
    </source>
</evidence>
<accession>D2ZSP9</accession>
<dbReference type="EMBL" id="ACDX02000001">
    <property type="protein sequence ID" value="EFC89832.1"/>
    <property type="molecule type" value="Genomic_DNA"/>
</dbReference>
<feature type="compositionally biased region" description="Basic and acidic residues" evidence="1">
    <location>
        <begin position="28"/>
        <end position="38"/>
    </location>
</feature>
<reference evidence="3 4" key="1">
    <citation type="submission" date="2009-10" db="EMBL/GenBank/DDBJ databases">
        <authorList>
            <person name="Weinstock G."/>
            <person name="Sodergren E."/>
            <person name="Clifton S."/>
            <person name="Fulton L."/>
            <person name="Fulton B."/>
            <person name="Courtney L."/>
            <person name="Fronick C."/>
            <person name="Harrison M."/>
            <person name="Strong C."/>
            <person name="Farmer C."/>
            <person name="Delahaunty K."/>
            <person name="Markovic C."/>
            <person name="Hall O."/>
            <person name="Minx P."/>
            <person name="Tomlinson C."/>
            <person name="Mitreva M."/>
            <person name="Nelson J."/>
            <person name="Hou S."/>
            <person name="Wollam A."/>
            <person name="Pepin K.H."/>
            <person name="Johnson M."/>
            <person name="Bhonagiri V."/>
            <person name="Nash W.E."/>
            <person name="Warren W."/>
            <person name="Chinwalla A."/>
            <person name="Mardis E.R."/>
            <person name="Wilson R.K."/>
        </authorList>
    </citation>
    <scope>NUCLEOTIDE SEQUENCE [LARGE SCALE GENOMIC DNA]</scope>
    <source>
        <strain evidence="4">ATCC 25996 / DSM 4631 / NCTC 10774 / M26</strain>
    </source>
</reference>
<name>D2ZSP9_NEIM2</name>
<comment type="caution">
    <text evidence="3">The sequence shown here is derived from an EMBL/GenBank/DDBJ whole genome shotgun (WGS) entry which is preliminary data.</text>
</comment>
<keyword evidence="2" id="KW-0732">Signal</keyword>
<feature type="chain" id="PRO_5003041120" evidence="2">
    <location>
        <begin position="20"/>
        <end position="47"/>
    </location>
</feature>
<evidence type="ECO:0000313" key="3">
    <source>
        <dbReference type="EMBL" id="EFC89832.1"/>
    </source>
</evidence>
<gene>
    <name evidence="3" type="ORF">NEIMUCOT_03631</name>
</gene>
<proteinExistence type="predicted"/>
<organism evidence="3 4">
    <name type="scientific">Neisseria mucosa (strain ATCC 25996 / DSM 4631 / NCTC 10774 / M26)</name>
    <dbReference type="NCBI Taxonomy" id="546266"/>
    <lineage>
        <taxon>Bacteria</taxon>
        <taxon>Pseudomonadati</taxon>
        <taxon>Pseudomonadota</taxon>
        <taxon>Betaproteobacteria</taxon>
        <taxon>Neisseriales</taxon>
        <taxon>Neisseriaceae</taxon>
        <taxon>Neisseria</taxon>
    </lineage>
</organism>